<dbReference type="OrthoDB" id="14167at2759"/>
<dbReference type="STRING" id="282301.A0A1I8FU47"/>
<dbReference type="Gene3D" id="1.20.1270.60">
    <property type="entry name" value="Arfaptin homology (AH) domain/BAR domain"/>
    <property type="match status" value="1"/>
</dbReference>
<dbReference type="SMART" id="SM00721">
    <property type="entry name" value="BAR"/>
    <property type="match status" value="1"/>
</dbReference>
<dbReference type="SUPFAM" id="SSF103657">
    <property type="entry name" value="BAR/IMD domain-like"/>
    <property type="match status" value="1"/>
</dbReference>
<dbReference type="PROSITE" id="PS51021">
    <property type="entry name" value="BAR"/>
    <property type="match status" value="1"/>
</dbReference>
<evidence type="ECO:0000313" key="1">
    <source>
        <dbReference type="Proteomes" id="UP000095280"/>
    </source>
</evidence>
<dbReference type="GO" id="GO:0005737">
    <property type="term" value="C:cytoplasm"/>
    <property type="evidence" value="ECO:0007669"/>
    <property type="project" value="InterPro"/>
</dbReference>
<accession>A0A1I8FU47</accession>
<dbReference type="AlphaFoldDB" id="A0A1I8FU47"/>
<protein>
    <submittedName>
        <fullName evidence="2">BAR domain-containing protein</fullName>
    </submittedName>
</protein>
<keyword evidence="1" id="KW-1185">Reference proteome</keyword>
<name>A0A1I8FU47_9PLAT</name>
<dbReference type="InterPro" id="IPR027267">
    <property type="entry name" value="AH/BAR_dom_sf"/>
</dbReference>
<sequence>MDFKKLSSGISSTFNRAVQLTEEKLGQAERTAFPPEFEELVRVSDATQQWTERILKSTEAVLQPNPAHRVEDLMCEKFEREKRDRLSPLEDLGCMMATAGAELGSTTDYGGALARVGQVEKELAELERDFIKTSTLSFLRPLREFLETDVKAAAKEKRELDNARLDLDSAKARAKRGRDADSVSESDYAKEQQQYERQLEVTRLLLEGIKGAHANHLRALKDFTEAQMQYHAESFHKMQELRRELNSS</sequence>
<evidence type="ECO:0000313" key="2">
    <source>
        <dbReference type="WBParaSite" id="maker-unitig_95-snap-gene-0.2-mRNA-1"/>
    </source>
</evidence>
<dbReference type="Proteomes" id="UP000095280">
    <property type="component" value="Unplaced"/>
</dbReference>
<dbReference type="InterPro" id="IPR004148">
    <property type="entry name" value="BAR_dom"/>
</dbReference>
<proteinExistence type="predicted"/>
<reference evidence="2" key="1">
    <citation type="submission" date="2016-11" db="UniProtKB">
        <authorList>
            <consortium name="WormBaseParasite"/>
        </authorList>
    </citation>
    <scope>IDENTIFICATION</scope>
</reference>
<organism evidence="1 2">
    <name type="scientific">Macrostomum lignano</name>
    <dbReference type="NCBI Taxonomy" id="282301"/>
    <lineage>
        <taxon>Eukaryota</taxon>
        <taxon>Metazoa</taxon>
        <taxon>Spiralia</taxon>
        <taxon>Lophotrochozoa</taxon>
        <taxon>Platyhelminthes</taxon>
        <taxon>Rhabditophora</taxon>
        <taxon>Macrostomorpha</taxon>
        <taxon>Macrostomida</taxon>
        <taxon>Macrostomidae</taxon>
        <taxon>Macrostomum</taxon>
    </lineage>
</organism>
<dbReference type="Pfam" id="PF03114">
    <property type="entry name" value="BAR"/>
    <property type="match status" value="1"/>
</dbReference>
<dbReference type="WBParaSite" id="maker-unitig_95-snap-gene-0.2-mRNA-1">
    <property type="protein sequence ID" value="maker-unitig_95-snap-gene-0.2-mRNA-1"/>
    <property type="gene ID" value="maker-unitig_95-snap-gene-0.2"/>
</dbReference>